<dbReference type="Proteomes" id="UP000215027">
    <property type="component" value="Chromosome I"/>
</dbReference>
<dbReference type="EMBL" id="LN890655">
    <property type="protein sequence ID" value="CUS04017.2"/>
    <property type="molecule type" value="Genomic_DNA"/>
</dbReference>
<organism evidence="1 2">
    <name type="scientific">Candidatus Promineifilum breve</name>
    <dbReference type="NCBI Taxonomy" id="1806508"/>
    <lineage>
        <taxon>Bacteria</taxon>
        <taxon>Bacillati</taxon>
        <taxon>Chloroflexota</taxon>
        <taxon>Ardenticatenia</taxon>
        <taxon>Candidatus Promineifilales</taxon>
        <taxon>Candidatus Promineifilaceae</taxon>
        <taxon>Candidatus Promineifilum</taxon>
    </lineage>
</organism>
<gene>
    <name evidence="1" type="ORF">CFX0092_A2139</name>
</gene>
<accession>A0A170PGZ0</accession>
<protein>
    <submittedName>
        <fullName evidence="1">Uncharacterized protein</fullName>
    </submittedName>
</protein>
<evidence type="ECO:0000313" key="1">
    <source>
        <dbReference type="EMBL" id="CUS04017.2"/>
    </source>
</evidence>
<evidence type="ECO:0000313" key="2">
    <source>
        <dbReference type="Proteomes" id="UP000215027"/>
    </source>
</evidence>
<dbReference type="OrthoDB" id="164313at2"/>
<dbReference type="KEGG" id="pbf:CFX0092_A2139"/>
<proteinExistence type="predicted"/>
<sequence>MHNGDARLAQDVAVLAAMAEQMAEYLDSDVLHWPAPRGGMPTLTLGGYLLREHRLLALREQLTAEQQAQVDAAVAAFNQALADRVVRSEAKAHRELEARLRQWEEYLKDMDRGTFDRASNYDTAVETRAMIAALMNRLSLPPYRLEARPQQHLATLDTRLQGRWQPGDFVWPAEWAAAYPRGNHWWLYGAPRVSEERH</sequence>
<name>A0A170PGZ0_9CHLR</name>
<dbReference type="AlphaFoldDB" id="A0A170PGZ0"/>
<dbReference type="RefSeq" id="WP_095043422.1">
    <property type="nucleotide sequence ID" value="NZ_LN890655.1"/>
</dbReference>
<keyword evidence="2" id="KW-1185">Reference proteome</keyword>
<reference evidence="1" key="1">
    <citation type="submission" date="2016-01" db="EMBL/GenBank/DDBJ databases">
        <authorList>
            <person name="Mcilroy J.S."/>
            <person name="Karst M S."/>
            <person name="Albertsen M."/>
        </authorList>
    </citation>
    <scope>NUCLEOTIDE SEQUENCE</scope>
    <source>
        <strain evidence="1">Cfx-K</strain>
    </source>
</reference>